<sequence length="126" mass="15105">MLLFKFVRTTDAHRAKPGDHDRKYNTVRSAFLDNIPRRVWDHQFQPSVKTLWDKMRTMMCQRRKQNREKISAPDITEEVTDFQRLLDELIVEKDDFELCQVQEREIANTREQKVLEAGEVVQRMAL</sequence>
<keyword evidence="2" id="KW-1185">Reference proteome</keyword>
<evidence type="ECO:0000313" key="1">
    <source>
        <dbReference type="EMBL" id="PXF43060.1"/>
    </source>
</evidence>
<comment type="caution">
    <text evidence="1">The sequence shown here is derived from an EMBL/GenBank/DDBJ whole genome shotgun (WGS) entry which is preliminary data.</text>
</comment>
<gene>
    <name evidence="1" type="ORF">BWQ96_07207</name>
</gene>
<evidence type="ECO:0000313" key="2">
    <source>
        <dbReference type="Proteomes" id="UP000247409"/>
    </source>
</evidence>
<dbReference type="EMBL" id="NBIV01000139">
    <property type="protein sequence ID" value="PXF43060.1"/>
    <property type="molecule type" value="Genomic_DNA"/>
</dbReference>
<reference evidence="1 2" key="1">
    <citation type="journal article" date="2018" name="Mol. Biol. Evol.">
        <title>Analysis of the draft genome of the red seaweed Gracilariopsis chorda provides insights into genome size evolution in Rhodophyta.</title>
        <authorList>
            <person name="Lee J."/>
            <person name="Yang E.C."/>
            <person name="Graf L."/>
            <person name="Yang J.H."/>
            <person name="Qiu H."/>
            <person name="Zel Zion U."/>
            <person name="Chan C.X."/>
            <person name="Stephens T.G."/>
            <person name="Weber A.P.M."/>
            <person name="Boo G.H."/>
            <person name="Boo S.M."/>
            <person name="Kim K.M."/>
            <person name="Shin Y."/>
            <person name="Jung M."/>
            <person name="Lee S.J."/>
            <person name="Yim H.S."/>
            <person name="Lee J.H."/>
            <person name="Bhattacharya D."/>
            <person name="Yoon H.S."/>
        </authorList>
    </citation>
    <scope>NUCLEOTIDE SEQUENCE [LARGE SCALE GENOMIC DNA]</scope>
    <source>
        <strain evidence="1 2">SKKU-2015</strain>
        <tissue evidence="1">Whole body</tissue>
    </source>
</reference>
<organism evidence="1 2">
    <name type="scientific">Gracilariopsis chorda</name>
    <dbReference type="NCBI Taxonomy" id="448386"/>
    <lineage>
        <taxon>Eukaryota</taxon>
        <taxon>Rhodophyta</taxon>
        <taxon>Florideophyceae</taxon>
        <taxon>Rhodymeniophycidae</taxon>
        <taxon>Gracilariales</taxon>
        <taxon>Gracilariaceae</taxon>
        <taxon>Gracilariopsis</taxon>
    </lineage>
</organism>
<dbReference type="Proteomes" id="UP000247409">
    <property type="component" value="Unassembled WGS sequence"/>
</dbReference>
<dbReference type="AlphaFoldDB" id="A0A2V3IPK6"/>
<proteinExistence type="predicted"/>
<protein>
    <submittedName>
        <fullName evidence="1">Uncharacterized protein</fullName>
    </submittedName>
</protein>
<accession>A0A2V3IPK6</accession>
<name>A0A2V3IPK6_9FLOR</name>